<dbReference type="AlphaFoldDB" id="A0A1J9S584"/>
<keyword evidence="4" id="KW-0833">Ubl conjugation pathway</keyword>
<feature type="region of interest" description="Disordered" evidence="7">
    <location>
        <begin position="715"/>
        <end position="823"/>
    </location>
</feature>
<accession>A0A1J9S584</accession>
<dbReference type="Pfam" id="PF00443">
    <property type="entry name" value="UCH"/>
    <property type="match status" value="2"/>
</dbReference>
<dbReference type="GO" id="GO:0004843">
    <property type="term" value="F:cysteine-type deubiquitinase activity"/>
    <property type="evidence" value="ECO:0007669"/>
    <property type="project" value="UniProtKB-EC"/>
</dbReference>
<dbReference type="PROSITE" id="PS00972">
    <property type="entry name" value="USP_1"/>
    <property type="match status" value="1"/>
</dbReference>
<evidence type="ECO:0000256" key="5">
    <source>
        <dbReference type="ARBA" id="ARBA00022801"/>
    </source>
</evidence>
<feature type="compositionally biased region" description="Low complexity" evidence="7">
    <location>
        <begin position="1160"/>
        <end position="1173"/>
    </location>
</feature>
<dbReference type="PANTHER" id="PTHR43982:SF6">
    <property type="entry name" value="UBIQUITIN CARBOXYL-TERMINAL HYDROLASE 2-RELATED"/>
    <property type="match status" value="1"/>
</dbReference>
<feature type="compositionally biased region" description="Acidic residues" evidence="7">
    <location>
        <begin position="1020"/>
        <end position="1031"/>
    </location>
</feature>
<dbReference type="SUPFAM" id="SSF54001">
    <property type="entry name" value="Cysteine proteinases"/>
    <property type="match status" value="1"/>
</dbReference>
<dbReference type="Pfam" id="PF13446">
    <property type="entry name" value="RPT"/>
    <property type="match status" value="2"/>
</dbReference>
<dbReference type="PROSITE" id="PS00973">
    <property type="entry name" value="USP_2"/>
    <property type="match status" value="1"/>
</dbReference>
<evidence type="ECO:0000256" key="2">
    <source>
        <dbReference type="ARBA" id="ARBA00012759"/>
    </source>
</evidence>
<evidence type="ECO:0000256" key="3">
    <source>
        <dbReference type="ARBA" id="ARBA00022670"/>
    </source>
</evidence>
<dbReference type="PROSITE" id="PS50235">
    <property type="entry name" value="USP_3"/>
    <property type="match status" value="1"/>
</dbReference>
<organism evidence="9 10">
    <name type="scientific">Diplodia corticola</name>
    <dbReference type="NCBI Taxonomy" id="236234"/>
    <lineage>
        <taxon>Eukaryota</taxon>
        <taxon>Fungi</taxon>
        <taxon>Dikarya</taxon>
        <taxon>Ascomycota</taxon>
        <taxon>Pezizomycotina</taxon>
        <taxon>Dothideomycetes</taxon>
        <taxon>Dothideomycetes incertae sedis</taxon>
        <taxon>Botryosphaeriales</taxon>
        <taxon>Botryosphaeriaceae</taxon>
        <taxon>Diplodia</taxon>
    </lineage>
</organism>
<proteinExistence type="predicted"/>
<protein>
    <recommendedName>
        <fullName evidence="2">ubiquitinyl hydrolase 1</fullName>
        <ecNumber evidence="2">3.4.19.12</ecNumber>
    </recommendedName>
</protein>
<dbReference type="InterPro" id="IPR018200">
    <property type="entry name" value="USP_CS"/>
</dbReference>
<keyword evidence="6" id="KW-0788">Thiol protease</keyword>
<evidence type="ECO:0000313" key="9">
    <source>
        <dbReference type="EMBL" id="OJD35671.1"/>
    </source>
</evidence>
<dbReference type="GO" id="GO:0016579">
    <property type="term" value="P:protein deubiquitination"/>
    <property type="evidence" value="ECO:0007669"/>
    <property type="project" value="InterPro"/>
</dbReference>
<dbReference type="RefSeq" id="XP_020131931.1">
    <property type="nucleotide sequence ID" value="XM_020271389.1"/>
</dbReference>
<evidence type="ECO:0000256" key="4">
    <source>
        <dbReference type="ARBA" id="ARBA00022786"/>
    </source>
</evidence>
<dbReference type="InterPro" id="IPR044635">
    <property type="entry name" value="UBP14-like"/>
</dbReference>
<dbReference type="STRING" id="236234.A0A1J9S584"/>
<dbReference type="GO" id="GO:0070628">
    <property type="term" value="F:proteasome binding"/>
    <property type="evidence" value="ECO:0007669"/>
    <property type="project" value="TreeGrafter"/>
</dbReference>
<evidence type="ECO:0000256" key="7">
    <source>
        <dbReference type="SAM" id="MobiDB-lite"/>
    </source>
</evidence>
<evidence type="ECO:0000313" key="10">
    <source>
        <dbReference type="Proteomes" id="UP000183809"/>
    </source>
</evidence>
<feature type="compositionally biased region" description="Pro residues" evidence="7">
    <location>
        <begin position="805"/>
        <end position="815"/>
    </location>
</feature>
<dbReference type="GO" id="GO:0043161">
    <property type="term" value="P:proteasome-mediated ubiquitin-dependent protein catabolic process"/>
    <property type="evidence" value="ECO:0007669"/>
    <property type="project" value="InterPro"/>
</dbReference>
<feature type="domain" description="USP" evidence="8">
    <location>
        <begin position="617"/>
        <end position="1144"/>
    </location>
</feature>
<evidence type="ECO:0000256" key="1">
    <source>
        <dbReference type="ARBA" id="ARBA00000707"/>
    </source>
</evidence>
<dbReference type="Proteomes" id="UP000183809">
    <property type="component" value="Unassembled WGS sequence"/>
</dbReference>
<dbReference type="InterPro" id="IPR001394">
    <property type="entry name" value="Peptidase_C19_UCH"/>
</dbReference>
<dbReference type="InterPro" id="IPR025305">
    <property type="entry name" value="UCH_repeat_domain"/>
</dbReference>
<keyword evidence="3" id="KW-0645">Protease</keyword>
<dbReference type="PANTHER" id="PTHR43982">
    <property type="entry name" value="UBIQUITIN CARBOXYL-TERMINAL HYDROLASE"/>
    <property type="match status" value="1"/>
</dbReference>
<comment type="catalytic activity">
    <reaction evidence="1">
        <text>Thiol-dependent hydrolysis of ester, thioester, amide, peptide and isopeptide bonds formed by the C-terminal Gly of ubiquitin (a 76-residue protein attached to proteins as an intracellular targeting signal).</text>
        <dbReference type="EC" id="3.4.19.12"/>
    </reaction>
</comment>
<name>A0A1J9S584_9PEZI</name>
<reference evidence="9 10" key="1">
    <citation type="submission" date="2016-10" db="EMBL/GenBank/DDBJ databases">
        <title>Proteomics and genomics reveal pathogen-plant mechanisms compatible with a hemibiotrophic lifestyle of Diplodia corticola.</title>
        <authorList>
            <person name="Fernandes I."/>
            <person name="De Jonge R."/>
            <person name="Van De Peer Y."/>
            <person name="Devreese B."/>
            <person name="Alves A."/>
            <person name="Esteves A.C."/>
        </authorList>
    </citation>
    <scope>NUCLEOTIDE SEQUENCE [LARGE SCALE GENOMIC DNA]</scope>
    <source>
        <strain evidence="9 10">CBS 112549</strain>
    </source>
</reference>
<gene>
    <name evidence="9" type="ORF">BKCO1_16000120</name>
</gene>
<keyword evidence="10" id="KW-1185">Reference proteome</keyword>
<dbReference type="EMBL" id="MNUE01000016">
    <property type="protein sequence ID" value="OJD35671.1"/>
    <property type="molecule type" value="Genomic_DNA"/>
</dbReference>
<dbReference type="EC" id="3.4.19.12" evidence="2"/>
<evidence type="ECO:0000259" key="8">
    <source>
        <dbReference type="PROSITE" id="PS50235"/>
    </source>
</evidence>
<evidence type="ECO:0000256" key="6">
    <source>
        <dbReference type="ARBA" id="ARBA00022807"/>
    </source>
</evidence>
<dbReference type="GeneID" id="31011648"/>
<dbReference type="InterPro" id="IPR038765">
    <property type="entry name" value="Papain-like_cys_pep_sf"/>
</dbReference>
<dbReference type="Gene3D" id="3.90.70.10">
    <property type="entry name" value="Cysteine proteinases"/>
    <property type="match status" value="2"/>
</dbReference>
<sequence>MLPSKPGKTAPRLLEDLYSYDPRQRIRCGRNILTDAPPHFDDSKPPMAAVPGGSCRHNLALKLDQCVLPESWDCRPDGQTIFKLASYCRLCRHHITVVLDFGQGACTWPCPNEDFKLHHFVYVPSDGRRDSLEDDYLKESYRFQCSSQQCGAVLTVEVAPPRLSQQDMSLLSDKKVLEERLKSAKRIDPDRTELQAAKPIDGLYILHAYIRDALNGKSSRIPLRNRKFLVTYGEDCDALFMRLGFTKKLGQGEDETAWFLPSPPQDWNRLQGDALRDRLDDSLQELMCTIDRMPRSAKQELKRYSYQPQTAREALERVFGSFNYPKRPDYTASSQGVEDHPYYAGLGAVGAFSDSLLAFAYDRQVTTDPQNHAYYYECLADLANGRRSDELDMKKVMEESKGIVSRKDAKHALRRFNLDPERLAAYTDEYIINQFRVRVASVGTYEVPELREHLRKIGAYRQSQAIIDAAGDIIQTYEQALSWLGAEASHGDDQIIAVAGLKKSEEPSSEPKIAEAIKIIADHRDSEGLRVWLQTGEIKMGNDPELEKTKAFSAFGISNHQGAVDDEMLELTLSDLKERDPSKSDEYDRYAAIVRAESGKGPVPAPPPRYPLDQWPVGIENLGNTCYLNAILQFLFTIKPLRDYVLSIDEHLMEINEDNIHKKRVGSRMVTAEEVRRSQHFVKELKELFVQLITAPTATIRPKVELVQRALEYAAPNEEPGSSGTDAAAPVGTESTSPGKDDRNDVEMVDGVANGEALASSRTEAGDSDATLIGDRDSETLPDAEEANVEKDTPVEDISEKPAQPEHPPPIPPRNPASKPASIPYTMQQDASEILINILLQLSYAIRPDTFREDGEQLDFVKELFYGEEAASLERNGKTTEQKALFNTQYVTVVDKPKNIYEAIDDTLDKGAIEDSDNAEKWTTLLRAPPILKVDVRRLGFDKVKKQTIRTENHLQLEETIYIDRYLHDEATLQRRKQSWEKKARLKCLRERRAELVATRMDMSLSEAVRAASEYVKDVEADESDQADEQQVDSTFGDDMTAKAEETRKEITSLDDSIATLETEISSLFADMNSVPYKLHSLFIHRGGTGGGHYLVSIRDFKNGLWRNYNDETITEVTDVEKNIFGQGDTYSKMVTTCVVYVKADLKFGDQDLVEAVQRQPIQPEEQPPAQQQDTEMTSFSNDDWGELKLTEGIDPTDDSQKLPDYSQDGYDTSQVDTRPSEGRW</sequence>
<comment type="caution">
    <text evidence="9">The sequence shown here is derived from an EMBL/GenBank/DDBJ whole genome shotgun (WGS) entry which is preliminary data.</text>
</comment>
<keyword evidence="5 9" id="KW-0378">Hydrolase</keyword>
<feature type="region of interest" description="Disordered" evidence="7">
    <location>
        <begin position="1160"/>
        <end position="1225"/>
    </location>
</feature>
<dbReference type="InterPro" id="IPR028889">
    <property type="entry name" value="USP"/>
</dbReference>
<dbReference type="GO" id="GO:0061136">
    <property type="term" value="P:regulation of proteasomal protein catabolic process"/>
    <property type="evidence" value="ECO:0007669"/>
    <property type="project" value="TreeGrafter"/>
</dbReference>
<dbReference type="OrthoDB" id="2420415at2759"/>
<feature type="region of interest" description="Disordered" evidence="7">
    <location>
        <begin position="1019"/>
        <end position="1041"/>
    </location>
</feature>
<feature type="compositionally biased region" description="Basic and acidic residues" evidence="7">
    <location>
        <begin position="788"/>
        <end position="804"/>
    </location>
</feature>